<gene>
    <name evidence="5" type="ORF">VMF7928_02031</name>
</gene>
<organism evidence="5 6">
    <name type="scientific">Vibrio marisflavi CECT 7928</name>
    <dbReference type="NCBI Taxonomy" id="634439"/>
    <lineage>
        <taxon>Bacteria</taxon>
        <taxon>Pseudomonadati</taxon>
        <taxon>Pseudomonadota</taxon>
        <taxon>Gammaproteobacteria</taxon>
        <taxon>Vibrionales</taxon>
        <taxon>Vibrionaceae</taxon>
        <taxon>Vibrio</taxon>
    </lineage>
</organism>
<dbReference type="PANTHER" id="PTHR35936:SF25">
    <property type="entry name" value="ABC TRANSPORTER SUBSTRATE-BINDING PROTEIN"/>
    <property type="match status" value="1"/>
</dbReference>
<dbReference type="InterPro" id="IPR001638">
    <property type="entry name" value="Solute-binding_3/MltF_N"/>
</dbReference>
<feature type="domain" description="Solute-binding protein family 3/N-terminal" evidence="4">
    <location>
        <begin position="24"/>
        <end position="244"/>
    </location>
</feature>
<comment type="caution">
    <text evidence="5">The sequence shown here is derived from an EMBL/GenBank/DDBJ whole genome shotgun (WGS) entry which is preliminary data.</text>
</comment>
<name>A0ABN8E2N3_9VIBR</name>
<feature type="signal peptide" evidence="3">
    <location>
        <begin position="1"/>
        <end position="17"/>
    </location>
</feature>
<evidence type="ECO:0000259" key="4">
    <source>
        <dbReference type="Pfam" id="PF00497"/>
    </source>
</evidence>
<dbReference type="PANTHER" id="PTHR35936">
    <property type="entry name" value="MEMBRANE-BOUND LYTIC MUREIN TRANSGLYCOSYLASE F"/>
    <property type="match status" value="1"/>
</dbReference>
<dbReference type="Proteomes" id="UP000838748">
    <property type="component" value="Unassembled WGS sequence"/>
</dbReference>
<protein>
    <recommendedName>
        <fullName evidence="4">Solute-binding protein family 3/N-terminal domain-containing protein</fullName>
    </recommendedName>
</protein>
<dbReference type="Gene3D" id="3.40.190.10">
    <property type="entry name" value="Periplasmic binding protein-like II"/>
    <property type="match status" value="2"/>
</dbReference>
<dbReference type="RefSeq" id="WP_237361344.1">
    <property type="nucleotide sequence ID" value="NZ_CAKLDM010000002.1"/>
</dbReference>
<comment type="similarity">
    <text evidence="1">Belongs to the bacterial solute-binding protein 3 family.</text>
</comment>
<evidence type="ECO:0000256" key="2">
    <source>
        <dbReference type="ARBA" id="ARBA00022729"/>
    </source>
</evidence>
<reference evidence="5" key="1">
    <citation type="submission" date="2021-11" db="EMBL/GenBank/DDBJ databases">
        <authorList>
            <person name="Rodrigo-Torres L."/>
            <person name="Arahal R. D."/>
            <person name="Lucena T."/>
        </authorList>
    </citation>
    <scope>NUCLEOTIDE SEQUENCE</scope>
    <source>
        <strain evidence="5">CECT 7928</strain>
    </source>
</reference>
<evidence type="ECO:0000313" key="5">
    <source>
        <dbReference type="EMBL" id="CAH0539269.1"/>
    </source>
</evidence>
<sequence length="253" mass="28406">MRLLLIGVALLCFQALAQPLKIASLPYPPFTYLEDGKPKGIAVDIVAEVMNRLNVEHDIMVIPWARAMRGMEIGDVDALFPMFKTTEREVFTHYPDLPVVYESMAMFVQPDSSLQYKTISSLASYTFCIVRGYSMGKEFDAAIEDKTLSKIDLANSSTLNVKKFLRHRCNIMVDNDAVVYYLLPKVDASAKDVKMLKHLVQEPSFLGYSKLGQGSKLAPRTTEIIQSMLDDGTIHTIAEKYLGQGVRNWPDSD</sequence>
<dbReference type="Pfam" id="PF00497">
    <property type="entry name" value="SBP_bac_3"/>
    <property type="match status" value="1"/>
</dbReference>
<proteinExistence type="inferred from homology"/>
<accession>A0ABN8E2N3</accession>
<evidence type="ECO:0000256" key="3">
    <source>
        <dbReference type="SAM" id="SignalP"/>
    </source>
</evidence>
<keyword evidence="6" id="KW-1185">Reference proteome</keyword>
<evidence type="ECO:0000313" key="6">
    <source>
        <dbReference type="Proteomes" id="UP000838748"/>
    </source>
</evidence>
<keyword evidence="2 3" id="KW-0732">Signal</keyword>
<evidence type="ECO:0000256" key="1">
    <source>
        <dbReference type="ARBA" id="ARBA00010333"/>
    </source>
</evidence>
<dbReference type="EMBL" id="CAKLDM010000002">
    <property type="protein sequence ID" value="CAH0539269.1"/>
    <property type="molecule type" value="Genomic_DNA"/>
</dbReference>
<dbReference type="SUPFAM" id="SSF53850">
    <property type="entry name" value="Periplasmic binding protein-like II"/>
    <property type="match status" value="1"/>
</dbReference>
<feature type="chain" id="PRO_5047041901" description="Solute-binding protein family 3/N-terminal domain-containing protein" evidence="3">
    <location>
        <begin position="18"/>
        <end position="253"/>
    </location>
</feature>